<dbReference type="RefSeq" id="WP_216124769.1">
    <property type="nucleotide sequence ID" value="NZ_CP086239.1"/>
</dbReference>
<evidence type="ECO:0000313" key="2">
    <source>
        <dbReference type="EMBL" id="WAG58908.1"/>
    </source>
</evidence>
<organism evidence="2 3">
    <name type="scientific">Clostridium estertheticum</name>
    <dbReference type="NCBI Taxonomy" id="238834"/>
    <lineage>
        <taxon>Bacteria</taxon>
        <taxon>Bacillati</taxon>
        <taxon>Bacillota</taxon>
        <taxon>Clostridia</taxon>
        <taxon>Eubacteriales</taxon>
        <taxon>Clostridiaceae</taxon>
        <taxon>Clostridium</taxon>
    </lineage>
</organism>
<feature type="transmembrane region" description="Helical" evidence="1">
    <location>
        <begin position="31"/>
        <end position="51"/>
    </location>
</feature>
<keyword evidence="1" id="KW-1133">Transmembrane helix</keyword>
<reference evidence="2" key="1">
    <citation type="submission" date="2021-11" db="EMBL/GenBank/DDBJ databases">
        <title>Clostridia strains as spoilage organisms.</title>
        <authorList>
            <person name="Wambui J."/>
            <person name="Stevens M.J.A."/>
            <person name="Stephan R."/>
        </authorList>
    </citation>
    <scope>NUCLEOTIDE SEQUENCE</scope>
    <source>
        <strain evidence="2">CF009</strain>
    </source>
</reference>
<evidence type="ECO:0000256" key="1">
    <source>
        <dbReference type="SAM" id="Phobius"/>
    </source>
</evidence>
<protein>
    <submittedName>
        <fullName evidence="2">Uncharacterized protein</fullName>
    </submittedName>
</protein>
<feature type="transmembrane region" description="Helical" evidence="1">
    <location>
        <begin position="6"/>
        <end position="24"/>
    </location>
</feature>
<dbReference type="Proteomes" id="UP001164733">
    <property type="component" value="Chromosome"/>
</dbReference>
<keyword evidence="1" id="KW-0472">Membrane</keyword>
<dbReference type="EMBL" id="CP086239">
    <property type="protein sequence ID" value="WAG58908.1"/>
    <property type="molecule type" value="Genomic_DNA"/>
</dbReference>
<proteinExistence type="predicted"/>
<gene>
    <name evidence="2" type="ORF">LL038_14780</name>
</gene>
<name>A0AA47EHT0_9CLOT</name>
<evidence type="ECO:0000313" key="3">
    <source>
        <dbReference type="Proteomes" id="UP001164733"/>
    </source>
</evidence>
<dbReference type="AlphaFoldDB" id="A0AA47EHT0"/>
<keyword evidence="1" id="KW-0812">Transmembrane</keyword>
<feature type="transmembrane region" description="Helical" evidence="1">
    <location>
        <begin position="57"/>
        <end position="74"/>
    </location>
</feature>
<sequence>MGFDLIITYLAIIIMVPYSIIYAFDKGTSGIKVLLLGINLTLAGGIFAIIPDFDVNGVWYLLVLFGLIISFKGISKTD</sequence>
<accession>A0AA47EHT0</accession>